<organism evidence="7 8">
    <name type="scientific">Pocillopora damicornis</name>
    <name type="common">Cauliflower coral</name>
    <name type="synonym">Millepora damicornis</name>
    <dbReference type="NCBI Taxonomy" id="46731"/>
    <lineage>
        <taxon>Eukaryota</taxon>
        <taxon>Metazoa</taxon>
        <taxon>Cnidaria</taxon>
        <taxon>Anthozoa</taxon>
        <taxon>Hexacorallia</taxon>
        <taxon>Scleractinia</taxon>
        <taxon>Astrocoeniina</taxon>
        <taxon>Pocilloporidae</taxon>
        <taxon>Pocillopora</taxon>
    </lineage>
</organism>
<keyword evidence="4" id="KW-0472">Membrane</keyword>
<evidence type="ECO:0000256" key="5">
    <source>
        <dbReference type="SAM" id="SignalP"/>
    </source>
</evidence>
<gene>
    <name evidence="7" type="ORF">pdam_00017548</name>
</gene>
<dbReference type="FunFam" id="2.60.40.10:FF:000032">
    <property type="entry name" value="palladin isoform X1"/>
    <property type="match status" value="1"/>
</dbReference>
<evidence type="ECO:0000259" key="6">
    <source>
        <dbReference type="PROSITE" id="PS50835"/>
    </source>
</evidence>
<keyword evidence="4" id="KW-0812">Transmembrane</keyword>
<feature type="chain" id="PRO_5018093011" description="Ig-like domain-containing protein" evidence="5">
    <location>
        <begin position="27"/>
        <end position="536"/>
    </location>
</feature>
<feature type="domain" description="Ig-like" evidence="6">
    <location>
        <begin position="151"/>
        <end position="238"/>
    </location>
</feature>
<evidence type="ECO:0000256" key="4">
    <source>
        <dbReference type="SAM" id="Phobius"/>
    </source>
</evidence>
<comment type="caution">
    <text evidence="7">The sequence shown here is derived from an EMBL/GenBank/DDBJ whole genome shotgun (WGS) entry which is preliminary data.</text>
</comment>
<feature type="domain" description="Ig-like" evidence="6">
    <location>
        <begin position="243"/>
        <end position="332"/>
    </location>
</feature>
<dbReference type="CDD" id="cd00096">
    <property type="entry name" value="Ig"/>
    <property type="match status" value="2"/>
</dbReference>
<dbReference type="InterPro" id="IPR013098">
    <property type="entry name" value="Ig_I-set"/>
</dbReference>
<feature type="signal peptide" evidence="5">
    <location>
        <begin position="1"/>
        <end position="26"/>
    </location>
</feature>
<dbReference type="SMART" id="SM00408">
    <property type="entry name" value="IGc2"/>
    <property type="match status" value="3"/>
</dbReference>
<dbReference type="InterPro" id="IPR003598">
    <property type="entry name" value="Ig_sub2"/>
</dbReference>
<dbReference type="Gene3D" id="2.60.40.10">
    <property type="entry name" value="Immunoglobulins"/>
    <property type="match status" value="3"/>
</dbReference>
<proteinExistence type="predicted"/>
<dbReference type="InterPro" id="IPR036179">
    <property type="entry name" value="Ig-like_dom_sf"/>
</dbReference>
<name>A0A3M6UB79_POCDA</name>
<dbReference type="Proteomes" id="UP000275408">
    <property type="component" value="Unassembled WGS sequence"/>
</dbReference>
<dbReference type="Pfam" id="PF07679">
    <property type="entry name" value="I-set"/>
    <property type="match status" value="1"/>
</dbReference>
<dbReference type="InterPro" id="IPR013783">
    <property type="entry name" value="Ig-like_fold"/>
</dbReference>
<evidence type="ECO:0000256" key="3">
    <source>
        <dbReference type="ARBA" id="ARBA00023319"/>
    </source>
</evidence>
<protein>
    <recommendedName>
        <fullName evidence="6">Ig-like domain-containing protein</fullName>
    </recommendedName>
</protein>
<evidence type="ECO:0000256" key="2">
    <source>
        <dbReference type="ARBA" id="ARBA00023157"/>
    </source>
</evidence>
<dbReference type="EMBL" id="RCHS01001881">
    <property type="protein sequence ID" value="RMX50937.1"/>
    <property type="molecule type" value="Genomic_DNA"/>
</dbReference>
<reference evidence="7 8" key="1">
    <citation type="journal article" date="2018" name="Sci. Rep.">
        <title>Comparative analysis of the Pocillopora damicornis genome highlights role of immune system in coral evolution.</title>
        <authorList>
            <person name="Cunning R."/>
            <person name="Bay R.A."/>
            <person name="Gillette P."/>
            <person name="Baker A.C."/>
            <person name="Traylor-Knowles N."/>
        </authorList>
    </citation>
    <scope>NUCLEOTIDE SEQUENCE [LARGE SCALE GENOMIC DNA]</scope>
    <source>
        <strain evidence="7">RSMAS</strain>
        <tissue evidence="7">Whole animal</tissue>
    </source>
</reference>
<keyword evidence="3" id="KW-0393">Immunoglobulin domain</keyword>
<keyword evidence="8" id="KW-1185">Reference proteome</keyword>
<dbReference type="PANTHER" id="PTHR13817">
    <property type="entry name" value="TITIN"/>
    <property type="match status" value="1"/>
</dbReference>
<dbReference type="InterPro" id="IPR003599">
    <property type="entry name" value="Ig_sub"/>
</dbReference>
<keyword evidence="5" id="KW-0732">Signal</keyword>
<dbReference type="AlphaFoldDB" id="A0A3M6UB79"/>
<dbReference type="InterPro" id="IPR050964">
    <property type="entry name" value="Striated_Muscle_Regulatory"/>
</dbReference>
<keyword evidence="1" id="KW-0677">Repeat</keyword>
<keyword evidence="4" id="KW-1133">Transmembrane helix</keyword>
<evidence type="ECO:0000313" key="7">
    <source>
        <dbReference type="EMBL" id="RMX50937.1"/>
    </source>
</evidence>
<dbReference type="InterPro" id="IPR007110">
    <property type="entry name" value="Ig-like_dom"/>
</dbReference>
<keyword evidence="2" id="KW-1015">Disulfide bond</keyword>
<sequence length="536" mass="59259">MKQGSISHLLLIGFGSLLVSSNLTQASCVSMQMQHQYPFSPSLTIETSQAPDEGMLPTGYNHSIICISNISEKFYGNPYYGQPYWIQIFFNEAYVRSCGGRSSDSEDSKICTYPIVNSVEADSGNYTCVARNQLSCIIGTLPVKFEKPTLPTVTLNPPQDFNVSYGSTVNFTCEARGSPKPKITWYKDGRPLFGRNIQNVQGISQLTLESVTSYDGGEYWCEAKNSEGGRTSNNTTIKVLSMPVILVHPSNVSLNLEETNIKVIFFCKVIGFPRPSITWLKNDSTLTGGMVVQNGSSSFLVLQSVTKEETFARYKCIAKNSLGEVSSKEGVLVVREQIQHSGITKGQRPFYFQPRSIKAITGDHVVFVCAVEGSPVPQIVWLKDGSANVDGNIDYYSGEKSATSVLKIYPVSESHVGRYSCEATRFAGNAISQEAVLVITGKDKRRLNKESSHSTLCISKAVWVPVATGAFVLLLIVISIFFVHVRNKNAKFNIAKKMREDNQFPHLHTQDDMISQQRGNSKAPRYQMTNLAFTNL</sequence>
<dbReference type="Pfam" id="PF13927">
    <property type="entry name" value="Ig_3"/>
    <property type="match status" value="2"/>
</dbReference>
<dbReference type="SMART" id="SM00409">
    <property type="entry name" value="IG"/>
    <property type="match status" value="4"/>
</dbReference>
<feature type="domain" description="Ig-like" evidence="6">
    <location>
        <begin position="349"/>
        <end position="438"/>
    </location>
</feature>
<feature type="transmembrane region" description="Helical" evidence="4">
    <location>
        <begin position="462"/>
        <end position="483"/>
    </location>
</feature>
<dbReference type="SUPFAM" id="SSF48726">
    <property type="entry name" value="Immunoglobulin"/>
    <property type="match status" value="4"/>
</dbReference>
<evidence type="ECO:0000313" key="8">
    <source>
        <dbReference type="Proteomes" id="UP000275408"/>
    </source>
</evidence>
<dbReference type="PROSITE" id="PS50835">
    <property type="entry name" value="IG_LIKE"/>
    <property type="match status" value="3"/>
</dbReference>
<accession>A0A3M6UB79</accession>
<evidence type="ECO:0000256" key="1">
    <source>
        <dbReference type="ARBA" id="ARBA00022737"/>
    </source>
</evidence>
<dbReference type="PANTHER" id="PTHR13817:SF166">
    <property type="entry name" value="NEURONAL IGCAM-RELATED"/>
    <property type="match status" value="1"/>
</dbReference>
<dbReference type="OrthoDB" id="10010359at2759"/>